<dbReference type="SMART" id="SM00028">
    <property type="entry name" value="TPR"/>
    <property type="match status" value="1"/>
</dbReference>
<dbReference type="Gene3D" id="3.40.50.1820">
    <property type="entry name" value="alpha/beta hydrolase"/>
    <property type="match status" value="1"/>
</dbReference>
<protein>
    <submittedName>
        <fullName evidence="5">Alpha/beta hydrolase-fold protein</fullName>
    </submittedName>
</protein>
<organism evidence="5 6">
    <name type="scientific">Chitinophaga nivalis</name>
    <dbReference type="NCBI Taxonomy" id="2991709"/>
    <lineage>
        <taxon>Bacteria</taxon>
        <taxon>Pseudomonadati</taxon>
        <taxon>Bacteroidota</taxon>
        <taxon>Chitinophagia</taxon>
        <taxon>Chitinophagales</taxon>
        <taxon>Chitinophagaceae</taxon>
        <taxon>Chitinophaga</taxon>
    </lineage>
</organism>
<dbReference type="PANTHER" id="PTHR40841:SF2">
    <property type="entry name" value="SIDEROPHORE-DEGRADING ESTERASE (EUROFUNG)"/>
    <property type="match status" value="1"/>
</dbReference>
<evidence type="ECO:0000313" key="6">
    <source>
        <dbReference type="Proteomes" id="UP001207742"/>
    </source>
</evidence>
<comment type="similarity">
    <text evidence="1">Belongs to the esterase D family.</text>
</comment>
<keyword evidence="3" id="KW-0802">TPR repeat</keyword>
<feature type="repeat" description="TPR" evidence="3">
    <location>
        <begin position="353"/>
        <end position="386"/>
    </location>
</feature>
<dbReference type="GO" id="GO:0016787">
    <property type="term" value="F:hydrolase activity"/>
    <property type="evidence" value="ECO:0007669"/>
    <property type="project" value="UniProtKB-KW"/>
</dbReference>
<evidence type="ECO:0000256" key="4">
    <source>
        <dbReference type="SAM" id="SignalP"/>
    </source>
</evidence>
<dbReference type="InterPro" id="IPR052558">
    <property type="entry name" value="Siderophore_Hydrolase_D"/>
</dbReference>
<keyword evidence="4" id="KW-0732">Signal</keyword>
<dbReference type="SUPFAM" id="SSF53474">
    <property type="entry name" value="alpha/beta-Hydrolases"/>
    <property type="match status" value="1"/>
</dbReference>
<gene>
    <name evidence="5" type="ORF">OL497_02020</name>
</gene>
<dbReference type="Proteomes" id="UP001207742">
    <property type="component" value="Unassembled WGS sequence"/>
</dbReference>
<feature type="signal peptide" evidence="4">
    <location>
        <begin position="1"/>
        <end position="19"/>
    </location>
</feature>
<dbReference type="InterPro" id="IPR019734">
    <property type="entry name" value="TPR_rpt"/>
</dbReference>
<dbReference type="InterPro" id="IPR000801">
    <property type="entry name" value="Esterase-like"/>
</dbReference>
<dbReference type="Pfam" id="PF13428">
    <property type="entry name" value="TPR_14"/>
    <property type="match status" value="1"/>
</dbReference>
<comment type="caution">
    <text evidence="5">The sequence shown here is derived from an EMBL/GenBank/DDBJ whole genome shotgun (WGS) entry which is preliminary data.</text>
</comment>
<dbReference type="InterPro" id="IPR011990">
    <property type="entry name" value="TPR-like_helical_dom_sf"/>
</dbReference>
<keyword evidence="2 5" id="KW-0378">Hydrolase</keyword>
<dbReference type="Pfam" id="PF00756">
    <property type="entry name" value="Esterase"/>
    <property type="match status" value="1"/>
</dbReference>
<proteinExistence type="inferred from homology"/>
<dbReference type="PANTHER" id="PTHR40841">
    <property type="entry name" value="SIDEROPHORE TRIACETYLFUSARININE C ESTERASE"/>
    <property type="match status" value="1"/>
</dbReference>
<dbReference type="EMBL" id="JAPDNS010000001">
    <property type="protein sequence ID" value="MCW3482651.1"/>
    <property type="molecule type" value="Genomic_DNA"/>
</dbReference>
<name>A0ABT3IFD2_9BACT</name>
<sequence length="400" mass="45114">MRSIFVVLLCSIFCLPLFAQQDTGKSLLIGNKQVLHSNILKEDRPYWVWLPESYNSKDYTPGKYPVMYLLDGDMNFHSASAIVQYLSRGMYAMIPEMIIIAIPNTDRTRDLTPTRFITTRPGKKGMLYETSGGGEQFVAFLERELIPHINKNYRTSGYQLLTGHSFGGLFTVNVCLKHNHLFNAYIALDPSLWWDNEKLNNEAASLLSAVAFKGSQLYVALANKVLLPQDTTTDHPRAIRRFTTSILPAAAESGLRWNWHYYEEDDHGTVALPGTYDGLKFIFKGYQSQVKQLVDAPELYTHQFEKLSLQNGFTFVPSEALTDGIGRYALSQEKLNSAIQLLSLNVRNYPMSAHAQQMLAQAYVRIGNKDKALAAYQAALTLAPKNQQIRKEIDALAAKK</sequence>
<feature type="chain" id="PRO_5046232300" evidence="4">
    <location>
        <begin position="20"/>
        <end position="400"/>
    </location>
</feature>
<evidence type="ECO:0000256" key="1">
    <source>
        <dbReference type="ARBA" id="ARBA00005622"/>
    </source>
</evidence>
<evidence type="ECO:0000256" key="2">
    <source>
        <dbReference type="ARBA" id="ARBA00022801"/>
    </source>
</evidence>
<keyword evidence="6" id="KW-1185">Reference proteome</keyword>
<evidence type="ECO:0000313" key="5">
    <source>
        <dbReference type="EMBL" id="MCW3482651.1"/>
    </source>
</evidence>
<evidence type="ECO:0000256" key="3">
    <source>
        <dbReference type="PROSITE-ProRule" id="PRU00339"/>
    </source>
</evidence>
<dbReference type="RefSeq" id="WP_264727238.1">
    <property type="nucleotide sequence ID" value="NZ_JAPDNR010000001.1"/>
</dbReference>
<dbReference type="InterPro" id="IPR029058">
    <property type="entry name" value="AB_hydrolase_fold"/>
</dbReference>
<dbReference type="PROSITE" id="PS50005">
    <property type="entry name" value="TPR"/>
    <property type="match status" value="1"/>
</dbReference>
<accession>A0ABT3IFD2</accession>
<dbReference type="SUPFAM" id="SSF48452">
    <property type="entry name" value="TPR-like"/>
    <property type="match status" value="1"/>
</dbReference>
<reference evidence="5 6" key="1">
    <citation type="submission" date="2022-10" db="EMBL/GenBank/DDBJ databases">
        <title>Chitinophaga nivalis PC15 sp. nov., isolated from Pyeongchang county, South Korea.</title>
        <authorList>
            <person name="Trinh H.N."/>
        </authorList>
    </citation>
    <scope>NUCLEOTIDE SEQUENCE [LARGE SCALE GENOMIC DNA]</scope>
    <source>
        <strain evidence="5 6">PC14</strain>
    </source>
</reference>